<gene>
    <name evidence="8" type="ORF">PPNO1_LOCUS4607</name>
</gene>
<evidence type="ECO:0000313" key="8">
    <source>
        <dbReference type="EMBL" id="CAI4214880.1"/>
    </source>
</evidence>
<comment type="subunit">
    <text evidence="3">Monomer.</text>
</comment>
<dbReference type="GO" id="GO:0045145">
    <property type="term" value="F:single-stranded DNA 5'-3' DNA exonuclease activity"/>
    <property type="evidence" value="ECO:0007669"/>
    <property type="project" value="InterPro"/>
</dbReference>
<dbReference type="OrthoDB" id="354769at2759"/>
<evidence type="ECO:0000256" key="1">
    <source>
        <dbReference type="ARBA" id="ARBA00001966"/>
    </source>
</evidence>
<dbReference type="GO" id="GO:0036297">
    <property type="term" value="P:interstrand cross-link repair"/>
    <property type="evidence" value="ECO:0007669"/>
    <property type="project" value="TreeGrafter"/>
</dbReference>
<evidence type="ECO:0008006" key="10">
    <source>
        <dbReference type="Google" id="ProtNLM"/>
    </source>
</evidence>
<keyword evidence="4" id="KW-0408">Iron</keyword>
<keyword evidence="6" id="KW-0269">Exonuclease</keyword>
<accession>A0A9P1M962</accession>
<evidence type="ECO:0000256" key="7">
    <source>
        <dbReference type="SAM" id="MobiDB-lite"/>
    </source>
</evidence>
<keyword evidence="4" id="KW-0004">4Fe-4S</keyword>
<dbReference type="GO" id="GO:0005739">
    <property type="term" value="C:mitochondrion"/>
    <property type="evidence" value="ECO:0007669"/>
    <property type="project" value="TreeGrafter"/>
</dbReference>
<proteinExistence type="inferred from homology"/>
<organism evidence="8 9">
    <name type="scientific">Parascedosporium putredinis</name>
    <dbReference type="NCBI Taxonomy" id="1442378"/>
    <lineage>
        <taxon>Eukaryota</taxon>
        <taxon>Fungi</taxon>
        <taxon>Dikarya</taxon>
        <taxon>Ascomycota</taxon>
        <taxon>Pezizomycotina</taxon>
        <taxon>Sordariomycetes</taxon>
        <taxon>Hypocreomycetidae</taxon>
        <taxon>Microascales</taxon>
        <taxon>Microascaceae</taxon>
        <taxon>Parascedosporium</taxon>
    </lineage>
</organism>
<dbReference type="AlphaFoldDB" id="A0A9P1M962"/>
<keyword evidence="9" id="KW-1185">Reference proteome</keyword>
<sequence>MTTLTAPSFDDYYDLTSDEEALLVDLASKIAPAPPVKAVLSTTTSVSVQSSSASATIAQGHVARKYESACVSSVSVSTTATASNLEQFPGAFPASQEQTQPQKDGVVYPDLTRILATLPVQKDPEPQKERTAPKQEKSDDSDIEELGARDLFRDERSPLLRFRTFPKKPFSKNQDGHHETGIEGSQKLEDQVHTTVRIDVDTKEDLFGLKLWNFIQGLRTLRDTGLTRELEVWGMIDGHLCTGIIDSLSYSCPNSDFEEEVISSSQESCQDNGAAKVRQTSSRIVYLCDVKTRGKPYPPKGSAMLRPVKIQLFLYYRFLAEMIKGNLDFFRVFRRLNVDPDEDFSDEFIAQVGGLHDEVFYDADPDSSQESNDGGDGPSSDLIKYRTLRELLPLLWEEVRLTFSDGVDSLGLLLSVDYRFRDDGSIIGSYTFPMDDKALDLHIAADMQWWKGERQPVGVDIEDAFKCRFCEFRDNCSWTARINEERLVKAREKIRNGGGGGHSYY</sequence>
<keyword evidence="6" id="KW-0378">Hydrolase</keyword>
<feature type="region of interest" description="Disordered" evidence="7">
    <location>
        <begin position="117"/>
        <end position="148"/>
    </location>
</feature>
<reference evidence="8" key="1">
    <citation type="submission" date="2022-11" db="EMBL/GenBank/DDBJ databases">
        <authorList>
            <person name="Scott C."/>
            <person name="Bruce N."/>
        </authorList>
    </citation>
    <scope>NUCLEOTIDE SEQUENCE</scope>
</reference>
<dbReference type="EMBL" id="CALLCH030000012">
    <property type="protein sequence ID" value="CAI4214880.1"/>
    <property type="molecule type" value="Genomic_DNA"/>
</dbReference>
<keyword evidence="4" id="KW-0479">Metal-binding</keyword>
<keyword evidence="4" id="KW-0411">Iron-sulfur</keyword>
<dbReference type="PANTHER" id="PTHR14464">
    <property type="entry name" value="EXONUCLEASE V"/>
    <property type="match status" value="1"/>
</dbReference>
<keyword evidence="5" id="KW-0540">Nuclease</keyword>
<comment type="similarity">
    <text evidence="2">Belongs to the EXO5 family.</text>
</comment>
<evidence type="ECO:0000256" key="5">
    <source>
        <dbReference type="ARBA" id="ARBA00022722"/>
    </source>
</evidence>
<dbReference type="PANTHER" id="PTHR14464:SF4">
    <property type="entry name" value="EXONUCLEASE V"/>
    <property type="match status" value="1"/>
</dbReference>
<evidence type="ECO:0000256" key="3">
    <source>
        <dbReference type="ARBA" id="ARBA00011245"/>
    </source>
</evidence>
<comment type="cofactor">
    <cofactor evidence="1">
        <name>[4Fe-4S] cluster</name>
        <dbReference type="ChEBI" id="CHEBI:49883"/>
    </cofactor>
</comment>
<comment type="caution">
    <text evidence="8">The sequence shown here is derived from an EMBL/GenBank/DDBJ whole genome shotgun (WGS) entry which is preliminary data.</text>
</comment>
<dbReference type="Pfam" id="PF09810">
    <property type="entry name" value="Exo5"/>
    <property type="match status" value="1"/>
</dbReference>
<dbReference type="GO" id="GO:0005634">
    <property type="term" value="C:nucleus"/>
    <property type="evidence" value="ECO:0007669"/>
    <property type="project" value="TreeGrafter"/>
</dbReference>
<evidence type="ECO:0000313" key="9">
    <source>
        <dbReference type="Proteomes" id="UP000838763"/>
    </source>
</evidence>
<feature type="compositionally biased region" description="Basic and acidic residues" evidence="7">
    <location>
        <begin position="122"/>
        <end position="148"/>
    </location>
</feature>
<evidence type="ECO:0000256" key="2">
    <source>
        <dbReference type="ARBA" id="ARBA00009797"/>
    </source>
</evidence>
<evidence type="ECO:0000256" key="6">
    <source>
        <dbReference type="ARBA" id="ARBA00022839"/>
    </source>
</evidence>
<protein>
    <recommendedName>
        <fullName evidence="10">Exonuclease V</fullName>
    </recommendedName>
</protein>
<name>A0A9P1M962_9PEZI</name>
<evidence type="ECO:0000256" key="4">
    <source>
        <dbReference type="ARBA" id="ARBA00022485"/>
    </source>
</evidence>
<dbReference type="Proteomes" id="UP000838763">
    <property type="component" value="Unassembled WGS sequence"/>
</dbReference>
<dbReference type="InterPro" id="IPR019190">
    <property type="entry name" value="EXOV"/>
</dbReference>
<dbReference type="GO" id="GO:0051539">
    <property type="term" value="F:4 iron, 4 sulfur cluster binding"/>
    <property type="evidence" value="ECO:0007669"/>
    <property type="project" value="UniProtKB-KW"/>
</dbReference>